<dbReference type="InterPro" id="IPR005119">
    <property type="entry name" value="LysR_subst-bd"/>
</dbReference>
<reference evidence="6 7" key="1">
    <citation type="journal article" date="2012" name="Int. J. Syst. Evol. Microbiol.">
        <title>Vibrio caribbeanicus sp. nov., isolated from the marine sponge Scleritoderma cyanea.</title>
        <authorList>
            <person name="Hoffmann M."/>
            <person name="Monday S.R."/>
            <person name="Allard M.W."/>
            <person name="Strain E.A."/>
            <person name="Whittaker P."/>
            <person name="Naum M."/>
            <person name="McCarthy P.J."/>
            <person name="Lopez J.V."/>
            <person name="Fischer M."/>
            <person name="Brown E.W."/>
        </authorList>
    </citation>
    <scope>NUCLEOTIDE SEQUENCE [LARGE SCALE GENOMIC DNA]</scope>
    <source>
        <strain evidence="6 7">ATCC BAA-2122</strain>
    </source>
</reference>
<feature type="domain" description="HTH lysR-type" evidence="5">
    <location>
        <begin position="1"/>
        <end position="58"/>
    </location>
</feature>
<dbReference type="InterPro" id="IPR036388">
    <property type="entry name" value="WH-like_DNA-bd_sf"/>
</dbReference>
<dbReference type="SUPFAM" id="SSF46785">
    <property type="entry name" value="Winged helix' DNA-binding domain"/>
    <property type="match status" value="1"/>
</dbReference>
<dbReference type="Pfam" id="PF03466">
    <property type="entry name" value="LysR_substrate"/>
    <property type="match status" value="1"/>
</dbReference>
<dbReference type="GO" id="GO:0003700">
    <property type="term" value="F:DNA-binding transcription factor activity"/>
    <property type="evidence" value="ECO:0007669"/>
    <property type="project" value="InterPro"/>
</dbReference>
<dbReference type="OrthoDB" id="9786526at2"/>
<dbReference type="eggNOG" id="COG0583">
    <property type="taxonomic scope" value="Bacteria"/>
</dbReference>
<dbReference type="GO" id="GO:0000976">
    <property type="term" value="F:transcription cis-regulatory region binding"/>
    <property type="evidence" value="ECO:0007669"/>
    <property type="project" value="TreeGrafter"/>
</dbReference>
<dbReference type="InterPro" id="IPR000847">
    <property type="entry name" value="LysR_HTH_N"/>
</dbReference>
<dbReference type="PANTHER" id="PTHR30126">
    <property type="entry name" value="HTH-TYPE TRANSCRIPTIONAL REGULATOR"/>
    <property type="match status" value="1"/>
</dbReference>
<comment type="caution">
    <text evidence="6">The sequence shown here is derived from an EMBL/GenBank/DDBJ whole genome shotgun (WGS) entry which is preliminary data.</text>
</comment>
<organism evidence="6 7">
    <name type="scientific">Vibrio caribbeanicus ATCC BAA-2122</name>
    <dbReference type="NCBI Taxonomy" id="796620"/>
    <lineage>
        <taxon>Bacteria</taxon>
        <taxon>Pseudomonadati</taxon>
        <taxon>Pseudomonadota</taxon>
        <taxon>Gammaproteobacteria</taxon>
        <taxon>Vibrionales</taxon>
        <taxon>Vibrionaceae</taxon>
        <taxon>Vibrio</taxon>
    </lineage>
</organism>
<evidence type="ECO:0000256" key="4">
    <source>
        <dbReference type="ARBA" id="ARBA00023163"/>
    </source>
</evidence>
<dbReference type="EMBL" id="AEIU01000075">
    <property type="protein sequence ID" value="EFP96367.1"/>
    <property type="molecule type" value="Genomic_DNA"/>
</dbReference>
<dbReference type="AlphaFoldDB" id="E3BL23"/>
<dbReference type="Pfam" id="PF00126">
    <property type="entry name" value="HTH_1"/>
    <property type="match status" value="1"/>
</dbReference>
<protein>
    <submittedName>
        <fullName evidence="6">Transcriptional regulator</fullName>
    </submittedName>
</protein>
<proteinExistence type="inferred from homology"/>
<evidence type="ECO:0000256" key="3">
    <source>
        <dbReference type="ARBA" id="ARBA00023125"/>
    </source>
</evidence>
<evidence type="ECO:0000259" key="5">
    <source>
        <dbReference type="PROSITE" id="PS50931"/>
    </source>
</evidence>
<dbReference type="RefSeq" id="WP_009601754.1">
    <property type="nucleotide sequence ID" value="NZ_AEIU01000075.1"/>
</dbReference>
<keyword evidence="3" id="KW-0238">DNA-binding</keyword>
<dbReference type="Gene3D" id="1.10.10.10">
    <property type="entry name" value="Winged helix-like DNA-binding domain superfamily/Winged helix DNA-binding domain"/>
    <property type="match status" value="1"/>
</dbReference>
<name>E3BL23_9VIBR</name>
<dbReference type="Proteomes" id="UP000002943">
    <property type="component" value="Unassembled WGS sequence"/>
</dbReference>
<evidence type="ECO:0000256" key="1">
    <source>
        <dbReference type="ARBA" id="ARBA00009437"/>
    </source>
</evidence>
<accession>E3BL23</accession>
<dbReference type="Gene3D" id="3.40.190.10">
    <property type="entry name" value="Periplasmic binding protein-like II"/>
    <property type="match status" value="2"/>
</dbReference>
<keyword evidence="2" id="KW-0805">Transcription regulation</keyword>
<evidence type="ECO:0000256" key="2">
    <source>
        <dbReference type="ARBA" id="ARBA00023015"/>
    </source>
</evidence>
<comment type="similarity">
    <text evidence="1">Belongs to the LysR transcriptional regulatory family.</text>
</comment>
<dbReference type="PROSITE" id="PS50931">
    <property type="entry name" value="HTH_LYSR"/>
    <property type="match status" value="1"/>
</dbReference>
<dbReference type="STRING" id="796620.VIBC2010_12399"/>
<dbReference type="InterPro" id="IPR036390">
    <property type="entry name" value="WH_DNA-bd_sf"/>
</dbReference>
<keyword evidence="7" id="KW-1185">Reference proteome</keyword>
<dbReference type="PANTHER" id="PTHR30126:SF94">
    <property type="entry name" value="LYSR FAMILY TRANSCRIPTIONAL REGULATOR"/>
    <property type="match status" value="1"/>
</dbReference>
<dbReference type="SUPFAM" id="SSF53850">
    <property type="entry name" value="Periplasmic binding protein-like II"/>
    <property type="match status" value="1"/>
</dbReference>
<sequence>MDTRFLQTLLVVAEQGSIAAAARSQHLTPAAISQRVQSLEKELNCQLFRRAGNTVQPTDICLGLIPKVERLIKDTQDVVDSVRDSALSGTLRIGANSTSLTAFIPGSLKSVRRCAPEANFQVIPGNSIDLYRSLQEGNLDAAIIVKPPSSIPKTCRYWVLRREPLVFIHPRSKQGAMEETLLKHEYIRFDPACWGGLIVERFLNERKLKLQNMFDLDSLEAIAHLVCEDVGVSIVPMWPGLEGFKEKLNIHTIEESRYWMETIIIAPIHSKQPRLLNIFLNNIKKMELSTHFKLR</sequence>
<gene>
    <name evidence="6" type="ORF">VIBC2010_12399</name>
</gene>
<evidence type="ECO:0000313" key="7">
    <source>
        <dbReference type="Proteomes" id="UP000002943"/>
    </source>
</evidence>
<keyword evidence="4" id="KW-0804">Transcription</keyword>
<evidence type="ECO:0000313" key="6">
    <source>
        <dbReference type="EMBL" id="EFP96367.1"/>
    </source>
</evidence>